<proteinExistence type="predicted"/>
<accession>A0A6M1TJJ8</accession>
<keyword evidence="4" id="KW-1185">Reference proteome</keyword>
<feature type="transmembrane region" description="Helical" evidence="2">
    <location>
        <begin position="105"/>
        <end position="125"/>
    </location>
</feature>
<sequence length="207" mass="23061">MSKKNRLWMALASLMLILVYFFPLWGISMEAPQYPEGIGMNITVNDITGKEPHDLGNINGLNHYIGMKAITPDSIPELKIMPYIFAFLIATGLMIALWGSRKWIVVWLGLFVLLAIAGLVDFYIWGYDYGHNLNPNAPIKVPGMTYQPPLIGSKQLLNINATSLPHIGFYVALISMGIASMVWWKEGKTDDGGKSEKTMNNNTRKAA</sequence>
<feature type="compositionally biased region" description="Basic and acidic residues" evidence="1">
    <location>
        <begin position="188"/>
        <end position="197"/>
    </location>
</feature>
<dbReference type="RefSeq" id="WP_165268840.1">
    <property type="nucleotide sequence ID" value="NZ_JAALLS010000012.1"/>
</dbReference>
<keyword evidence="2" id="KW-0812">Transmembrane</keyword>
<reference evidence="3 4" key="1">
    <citation type="submission" date="2020-02" db="EMBL/GenBank/DDBJ databases">
        <title>Aliifodinibius halophilus 2W32, complete genome.</title>
        <authorList>
            <person name="Li Y."/>
            <person name="Wu S."/>
        </authorList>
    </citation>
    <scope>NUCLEOTIDE SEQUENCE [LARGE SCALE GENOMIC DNA]</scope>
    <source>
        <strain evidence="3 4">2W32</strain>
    </source>
</reference>
<evidence type="ECO:0000313" key="3">
    <source>
        <dbReference type="EMBL" id="NGP88770.1"/>
    </source>
</evidence>
<gene>
    <name evidence="3" type="ORF">G3569_10410</name>
</gene>
<evidence type="ECO:0008006" key="5">
    <source>
        <dbReference type="Google" id="ProtNLM"/>
    </source>
</evidence>
<feature type="transmembrane region" description="Helical" evidence="2">
    <location>
        <begin position="80"/>
        <end position="98"/>
    </location>
</feature>
<evidence type="ECO:0000313" key="4">
    <source>
        <dbReference type="Proteomes" id="UP000479132"/>
    </source>
</evidence>
<comment type="caution">
    <text evidence="3">The sequence shown here is derived from an EMBL/GenBank/DDBJ whole genome shotgun (WGS) entry which is preliminary data.</text>
</comment>
<dbReference type="EMBL" id="JAALLS010000012">
    <property type="protein sequence ID" value="NGP88770.1"/>
    <property type="molecule type" value="Genomic_DNA"/>
</dbReference>
<feature type="compositionally biased region" description="Polar residues" evidence="1">
    <location>
        <begin position="198"/>
        <end position="207"/>
    </location>
</feature>
<dbReference type="AlphaFoldDB" id="A0A6M1TJJ8"/>
<evidence type="ECO:0000256" key="2">
    <source>
        <dbReference type="SAM" id="Phobius"/>
    </source>
</evidence>
<name>A0A6M1TJJ8_9BACT</name>
<feature type="region of interest" description="Disordered" evidence="1">
    <location>
        <begin position="188"/>
        <end position="207"/>
    </location>
</feature>
<feature type="transmembrane region" description="Helical" evidence="2">
    <location>
        <begin position="7"/>
        <end position="27"/>
    </location>
</feature>
<feature type="transmembrane region" description="Helical" evidence="2">
    <location>
        <begin position="167"/>
        <end position="184"/>
    </location>
</feature>
<evidence type="ECO:0000256" key="1">
    <source>
        <dbReference type="SAM" id="MobiDB-lite"/>
    </source>
</evidence>
<keyword evidence="2" id="KW-0472">Membrane</keyword>
<keyword evidence="2" id="KW-1133">Transmembrane helix</keyword>
<protein>
    <recommendedName>
        <fullName evidence="5">Cytochrome C</fullName>
    </recommendedName>
</protein>
<dbReference type="Proteomes" id="UP000479132">
    <property type="component" value="Unassembled WGS sequence"/>
</dbReference>
<organism evidence="3 4">
    <name type="scientific">Fodinibius halophilus</name>
    <dbReference type="NCBI Taxonomy" id="1736908"/>
    <lineage>
        <taxon>Bacteria</taxon>
        <taxon>Pseudomonadati</taxon>
        <taxon>Balneolota</taxon>
        <taxon>Balneolia</taxon>
        <taxon>Balneolales</taxon>
        <taxon>Balneolaceae</taxon>
        <taxon>Fodinibius</taxon>
    </lineage>
</organism>